<proteinExistence type="predicted"/>
<dbReference type="GO" id="GO:0005794">
    <property type="term" value="C:Golgi apparatus"/>
    <property type="evidence" value="ECO:0007669"/>
    <property type="project" value="TreeGrafter"/>
</dbReference>
<accession>G1Q7P2</accession>
<dbReference type="Ensembl" id="ENSMLUT00000024092.1">
    <property type="protein sequence ID" value="ENSMLUP00000019725.1"/>
    <property type="gene ID" value="ENSMLUG00000025489.1"/>
</dbReference>
<dbReference type="InterPro" id="IPR031379">
    <property type="entry name" value="CLLAC"/>
</dbReference>
<dbReference type="InParanoid" id="G1Q7P2"/>
<name>G1Q7P2_MYOLU</name>
<evidence type="ECO:0000256" key="1">
    <source>
        <dbReference type="SAM" id="MobiDB-lite"/>
    </source>
</evidence>
<dbReference type="PANTHER" id="PTHR35349">
    <property type="entry name" value="DYNACTIN-ASSOCIATED PROTEIN"/>
    <property type="match status" value="1"/>
</dbReference>
<keyword evidence="2" id="KW-0812">Transmembrane</keyword>
<dbReference type="eggNOG" id="ENOG502THH9">
    <property type="taxonomic scope" value="Eukaryota"/>
</dbReference>
<evidence type="ECO:0000256" key="2">
    <source>
        <dbReference type="SAM" id="Phobius"/>
    </source>
</evidence>
<dbReference type="GO" id="GO:0005886">
    <property type="term" value="C:plasma membrane"/>
    <property type="evidence" value="ECO:0007669"/>
    <property type="project" value="TreeGrafter"/>
</dbReference>
<feature type="region of interest" description="Disordered" evidence="1">
    <location>
        <begin position="104"/>
        <end position="148"/>
    </location>
</feature>
<dbReference type="AlphaFoldDB" id="G1Q7P2"/>
<keyword evidence="5" id="KW-1185">Reference proteome</keyword>
<sequence>MDGKQGQHAGDTEQNAAELLPRNPYCSNCRTHCCCRSSPVTFQPQWVTAKPWSLWKTFLVCLLACLIATTLVVLVLYFVHFGKHTMGTTIVIHTDGKSSHVICNPGSTATPAPTPGSTSSLAPTTSATTSPAPTTSTTAPPAPTTSTT</sequence>
<evidence type="ECO:0000259" key="3">
    <source>
        <dbReference type="Pfam" id="PF15675"/>
    </source>
</evidence>
<dbReference type="PANTHER" id="PTHR35349:SF5">
    <property type="entry name" value="DYNACTIN ASSOCIATED PROTEIN"/>
    <property type="match status" value="1"/>
</dbReference>
<keyword evidence="2" id="KW-1133">Transmembrane helix</keyword>
<keyword evidence="2" id="KW-0472">Membrane</keyword>
<organism evidence="4 5">
    <name type="scientific">Myotis lucifugus</name>
    <name type="common">Little brown bat</name>
    <dbReference type="NCBI Taxonomy" id="59463"/>
    <lineage>
        <taxon>Eukaryota</taxon>
        <taxon>Metazoa</taxon>
        <taxon>Chordata</taxon>
        <taxon>Craniata</taxon>
        <taxon>Vertebrata</taxon>
        <taxon>Euteleostomi</taxon>
        <taxon>Mammalia</taxon>
        <taxon>Eutheria</taxon>
        <taxon>Laurasiatheria</taxon>
        <taxon>Chiroptera</taxon>
        <taxon>Yangochiroptera</taxon>
        <taxon>Vespertilionidae</taxon>
        <taxon>Myotis</taxon>
    </lineage>
</organism>
<reference evidence="4" key="3">
    <citation type="submission" date="2025-09" db="UniProtKB">
        <authorList>
            <consortium name="Ensembl"/>
        </authorList>
    </citation>
    <scope>IDENTIFICATION</scope>
</reference>
<feature type="domain" description="CLLAC-motif containing" evidence="3">
    <location>
        <begin position="51"/>
        <end position="80"/>
    </location>
</feature>
<dbReference type="InterPro" id="IPR053297">
    <property type="entry name" value="Dynactin-associated"/>
</dbReference>
<reference evidence="4 5" key="1">
    <citation type="journal article" date="2011" name="Nature">
        <title>A high-resolution map of human evolutionary constraint using 29 mammals.</title>
        <authorList>
            <person name="Lindblad-Toh K."/>
            <person name="Garber M."/>
            <person name="Zuk O."/>
            <person name="Lin M.F."/>
            <person name="Parker B.J."/>
            <person name="Washietl S."/>
            <person name="Kheradpour P."/>
            <person name="Ernst J."/>
            <person name="Jordan G."/>
            <person name="Mauceli E."/>
            <person name="Ward L.D."/>
            <person name="Lowe C.B."/>
            <person name="Holloway A.K."/>
            <person name="Clamp M."/>
            <person name="Gnerre S."/>
            <person name="Alfoldi J."/>
            <person name="Beal K."/>
            <person name="Chang J."/>
            <person name="Clawson H."/>
            <person name="Cuff J."/>
            <person name="Di Palma F."/>
            <person name="Fitzgerald S."/>
            <person name="Flicek P."/>
            <person name="Guttman M."/>
            <person name="Hubisz M.J."/>
            <person name="Jaffe D.B."/>
            <person name="Jungreis I."/>
            <person name="Kent W.J."/>
            <person name="Kostka D."/>
            <person name="Lara M."/>
            <person name="Martins A.L."/>
            <person name="Massingham T."/>
            <person name="Moltke I."/>
            <person name="Raney B.J."/>
            <person name="Rasmussen M.D."/>
            <person name="Robinson J."/>
            <person name="Stark A."/>
            <person name="Vilella A.J."/>
            <person name="Wen J."/>
            <person name="Xie X."/>
            <person name="Zody M.C."/>
            <person name="Baldwin J."/>
            <person name="Bloom T."/>
            <person name="Chin C.W."/>
            <person name="Heiman D."/>
            <person name="Nicol R."/>
            <person name="Nusbaum C."/>
            <person name="Young S."/>
            <person name="Wilkinson J."/>
            <person name="Worley K.C."/>
            <person name="Kovar C.L."/>
            <person name="Muzny D.M."/>
            <person name="Gibbs R.A."/>
            <person name="Cree A."/>
            <person name="Dihn H.H."/>
            <person name="Fowler G."/>
            <person name="Jhangiani S."/>
            <person name="Joshi V."/>
            <person name="Lee S."/>
            <person name="Lewis L.R."/>
            <person name="Nazareth L.V."/>
            <person name="Okwuonu G."/>
            <person name="Santibanez J."/>
            <person name="Warren W.C."/>
            <person name="Mardis E.R."/>
            <person name="Weinstock G.M."/>
            <person name="Wilson R.K."/>
            <person name="Delehaunty K."/>
            <person name="Dooling D."/>
            <person name="Fronik C."/>
            <person name="Fulton L."/>
            <person name="Fulton B."/>
            <person name="Graves T."/>
            <person name="Minx P."/>
            <person name="Sodergren E."/>
            <person name="Birney E."/>
            <person name="Margulies E.H."/>
            <person name="Herrero J."/>
            <person name="Green E.D."/>
            <person name="Haussler D."/>
            <person name="Siepel A."/>
            <person name="Goldman N."/>
            <person name="Pollard K.S."/>
            <person name="Pedersen J.S."/>
            <person name="Lander E.S."/>
            <person name="Kellis M."/>
        </authorList>
    </citation>
    <scope>NUCLEOTIDE SEQUENCE [LARGE SCALE GENOMIC DNA]</scope>
</reference>
<protein>
    <recommendedName>
        <fullName evidence="3">CLLAC-motif containing domain-containing protein</fullName>
    </recommendedName>
</protein>
<dbReference type="GeneTree" id="ENSGT00730000111785"/>
<dbReference type="HOGENOM" id="CLU_1594047_0_0_1"/>
<reference evidence="4" key="2">
    <citation type="submission" date="2025-08" db="UniProtKB">
        <authorList>
            <consortium name="Ensembl"/>
        </authorList>
    </citation>
    <scope>IDENTIFICATION</scope>
</reference>
<dbReference type="EMBL" id="AAPE02014545">
    <property type="status" value="NOT_ANNOTATED_CDS"/>
    <property type="molecule type" value="Genomic_DNA"/>
</dbReference>
<dbReference type="Pfam" id="PF15675">
    <property type="entry name" value="CLLAC"/>
    <property type="match status" value="1"/>
</dbReference>
<feature type="compositionally biased region" description="Low complexity" evidence="1">
    <location>
        <begin position="105"/>
        <end position="148"/>
    </location>
</feature>
<evidence type="ECO:0000313" key="5">
    <source>
        <dbReference type="Proteomes" id="UP000001074"/>
    </source>
</evidence>
<dbReference type="OMA" id="HHVTCEL"/>
<feature type="transmembrane region" description="Helical" evidence="2">
    <location>
        <begin position="57"/>
        <end position="79"/>
    </location>
</feature>
<evidence type="ECO:0000313" key="4">
    <source>
        <dbReference type="Ensembl" id="ENSMLUP00000019725.1"/>
    </source>
</evidence>
<dbReference type="Proteomes" id="UP000001074">
    <property type="component" value="Unassembled WGS sequence"/>
</dbReference>